<organism evidence="7 8">
    <name type="scientific">Stutzerimonas marianensis</name>
    <dbReference type="NCBI Taxonomy" id="2929513"/>
    <lineage>
        <taxon>Bacteria</taxon>
        <taxon>Pseudomonadati</taxon>
        <taxon>Pseudomonadota</taxon>
        <taxon>Gammaproteobacteria</taxon>
        <taxon>Pseudomonadales</taxon>
        <taxon>Pseudomonadaceae</taxon>
        <taxon>Stutzerimonas</taxon>
    </lineage>
</organism>
<comment type="caution">
    <text evidence="7">The sequence shown here is derived from an EMBL/GenBank/DDBJ whole genome shotgun (WGS) entry which is preliminary data.</text>
</comment>
<name>A0A9X1W462_9GAMM</name>
<evidence type="ECO:0000256" key="2">
    <source>
        <dbReference type="ARBA" id="ARBA00022475"/>
    </source>
</evidence>
<dbReference type="Pfam" id="PF01810">
    <property type="entry name" value="LysE"/>
    <property type="match status" value="1"/>
</dbReference>
<dbReference type="GO" id="GO:0005886">
    <property type="term" value="C:plasma membrane"/>
    <property type="evidence" value="ECO:0007669"/>
    <property type="project" value="UniProtKB-SubCell"/>
</dbReference>
<feature type="transmembrane region" description="Helical" evidence="6">
    <location>
        <begin position="72"/>
        <end position="93"/>
    </location>
</feature>
<accession>A0A9X1W462</accession>
<keyword evidence="8" id="KW-1185">Reference proteome</keyword>
<sequence length="208" mass="21542">MIDLTLLLAFVAAASLLTVTPGVDTAIVLRSAAVGGRRQAVMASAGITLGCLTWGAAVSLGLGALLHASEMAYSVVKLAGAAYLVWLGIGLLLRPRTSFETGAGKAAAGSLDAFWRGLLTNLLNPKIGVFYITFLPQFVPQGAGVAGYSFFLTCVHVALTLVWFGVLIAATVPLGRFLRRPSLMKALDRITGGVLVAFGVRLATSPAP</sequence>
<dbReference type="PIRSF" id="PIRSF006324">
    <property type="entry name" value="LeuE"/>
    <property type="match status" value="1"/>
</dbReference>
<dbReference type="GO" id="GO:0015171">
    <property type="term" value="F:amino acid transmembrane transporter activity"/>
    <property type="evidence" value="ECO:0007669"/>
    <property type="project" value="TreeGrafter"/>
</dbReference>
<keyword evidence="5 6" id="KW-0472">Membrane</keyword>
<proteinExistence type="predicted"/>
<feature type="transmembrane region" description="Helical" evidence="6">
    <location>
        <begin position="146"/>
        <end position="174"/>
    </location>
</feature>
<gene>
    <name evidence="7" type="ORF">MST27_06380</name>
</gene>
<feature type="transmembrane region" description="Helical" evidence="6">
    <location>
        <begin position="6"/>
        <end position="29"/>
    </location>
</feature>
<dbReference type="InterPro" id="IPR001123">
    <property type="entry name" value="LeuE-type"/>
</dbReference>
<reference evidence="7" key="1">
    <citation type="submission" date="2022-03" db="EMBL/GenBank/DDBJ databases">
        <title>Pseudomonas marianensis sp. nov., a marine bacterium isolated from deep-sea sediments of the Mariana Trench.</title>
        <authorList>
            <person name="Wei Y."/>
        </authorList>
    </citation>
    <scope>NUCLEOTIDE SEQUENCE</scope>
    <source>
        <strain evidence="7">PS1</strain>
    </source>
</reference>
<keyword evidence="2" id="KW-1003">Cell membrane</keyword>
<dbReference type="AlphaFoldDB" id="A0A9X1W462"/>
<dbReference type="RefSeq" id="WP_243605169.1">
    <property type="nucleotide sequence ID" value="NZ_JALGRD010000003.1"/>
</dbReference>
<protein>
    <submittedName>
        <fullName evidence="7">LysE family translocator</fullName>
    </submittedName>
</protein>
<dbReference type="Proteomes" id="UP001139682">
    <property type="component" value="Unassembled WGS sequence"/>
</dbReference>
<evidence type="ECO:0000256" key="5">
    <source>
        <dbReference type="ARBA" id="ARBA00023136"/>
    </source>
</evidence>
<dbReference type="PANTHER" id="PTHR30086">
    <property type="entry name" value="ARGININE EXPORTER PROTEIN ARGO"/>
    <property type="match status" value="1"/>
</dbReference>
<evidence type="ECO:0000256" key="1">
    <source>
        <dbReference type="ARBA" id="ARBA00004651"/>
    </source>
</evidence>
<dbReference type="EMBL" id="JALGRD010000003">
    <property type="protein sequence ID" value="MCJ0972992.1"/>
    <property type="molecule type" value="Genomic_DNA"/>
</dbReference>
<keyword evidence="4 6" id="KW-1133">Transmembrane helix</keyword>
<feature type="transmembrane region" description="Helical" evidence="6">
    <location>
        <begin position="113"/>
        <end position="134"/>
    </location>
</feature>
<evidence type="ECO:0000256" key="4">
    <source>
        <dbReference type="ARBA" id="ARBA00022989"/>
    </source>
</evidence>
<keyword evidence="3 6" id="KW-0812">Transmembrane</keyword>
<evidence type="ECO:0000256" key="6">
    <source>
        <dbReference type="SAM" id="Phobius"/>
    </source>
</evidence>
<comment type="subcellular location">
    <subcellularLocation>
        <location evidence="1">Cell membrane</location>
        <topology evidence="1">Multi-pass membrane protein</topology>
    </subcellularLocation>
</comment>
<evidence type="ECO:0000256" key="3">
    <source>
        <dbReference type="ARBA" id="ARBA00022692"/>
    </source>
</evidence>
<evidence type="ECO:0000313" key="8">
    <source>
        <dbReference type="Proteomes" id="UP001139682"/>
    </source>
</evidence>
<feature type="transmembrane region" description="Helical" evidence="6">
    <location>
        <begin position="41"/>
        <end position="66"/>
    </location>
</feature>
<dbReference type="PANTHER" id="PTHR30086:SF20">
    <property type="entry name" value="ARGININE EXPORTER PROTEIN ARGO-RELATED"/>
    <property type="match status" value="1"/>
</dbReference>
<evidence type="ECO:0000313" key="7">
    <source>
        <dbReference type="EMBL" id="MCJ0972992.1"/>
    </source>
</evidence>